<accession>A0A6A6KI69</accession>
<dbReference type="PRINTS" id="PR00503">
    <property type="entry name" value="BROMODOMAIN"/>
</dbReference>
<feature type="region of interest" description="Disordered" evidence="3">
    <location>
        <begin position="1"/>
        <end position="108"/>
    </location>
</feature>
<feature type="compositionally biased region" description="Low complexity" evidence="3">
    <location>
        <begin position="33"/>
        <end position="46"/>
    </location>
</feature>
<dbReference type="SMART" id="SM00297">
    <property type="entry name" value="BROMO"/>
    <property type="match status" value="1"/>
</dbReference>
<dbReference type="PANTHER" id="PTHR31016:SF20">
    <property type="entry name" value="HEAT-INDUCIBLE TRANSCRIPTION REPRESSOR-RELATED"/>
    <property type="match status" value="1"/>
</dbReference>
<dbReference type="AlphaFoldDB" id="A0A6A6KI69"/>
<feature type="region of interest" description="Disordered" evidence="3">
    <location>
        <begin position="821"/>
        <end position="864"/>
    </location>
</feature>
<evidence type="ECO:0000313" key="6">
    <source>
        <dbReference type="Proteomes" id="UP000467840"/>
    </source>
</evidence>
<dbReference type="PROSITE" id="PS50014">
    <property type="entry name" value="BROMODOMAIN_2"/>
    <property type="match status" value="1"/>
</dbReference>
<protein>
    <recommendedName>
        <fullName evidence="4">Bromo domain-containing protein</fullName>
    </recommendedName>
</protein>
<dbReference type="SUPFAM" id="SSF47370">
    <property type="entry name" value="Bromodomain"/>
    <property type="match status" value="1"/>
</dbReference>
<dbReference type="CDD" id="cd04369">
    <property type="entry name" value="Bromodomain"/>
    <property type="match status" value="1"/>
</dbReference>
<dbReference type="InterPro" id="IPR001487">
    <property type="entry name" value="Bromodomain"/>
</dbReference>
<dbReference type="EMBL" id="JAAGAX010000016">
    <property type="protein sequence ID" value="KAF2288005.1"/>
    <property type="molecule type" value="Genomic_DNA"/>
</dbReference>
<proteinExistence type="predicted"/>
<dbReference type="InterPro" id="IPR036427">
    <property type="entry name" value="Bromodomain-like_sf"/>
</dbReference>
<evidence type="ECO:0000256" key="1">
    <source>
        <dbReference type="ARBA" id="ARBA00023117"/>
    </source>
</evidence>
<comment type="caution">
    <text evidence="5">The sequence shown here is derived from an EMBL/GenBank/DDBJ whole genome shotgun (WGS) entry which is preliminary data.</text>
</comment>
<keyword evidence="6" id="KW-1185">Reference proteome</keyword>
<feature type="compositionally biased region" description="Polar residues" evidence="3">
    <location>
        <begin position="835"/>
        <end position="852"/>
    </location>
</feature>
<feature type="region of interest" description="Disordered" evidence="3">
    <location>
        <begin position="911"/>
        <end position="933"/>
    </location>
</feature>
<evidence type="ECO:0000256" key="3">
    <source>
        <dbReference type="SAM" id="MobiDB-lite"/>
    </source>
</evidence>
<dbReference type="Pfam" id="PF00439">
    <property type="entry name" value="Bromodomain"/>
    <property type="match status" value="1"/>
</dbReference>
<feature type="domain" description="Bromo" evidence="4">
    <location>
        <begin position="161"/>
        <end position="231"/>
    </location>
</feature>
<feature type="compositionally biased region" description="Polar residues" evidence="3">
    <location>
        <begin position="916"/>
        <end position="930"/>
    </location>
</feature>
<evidence type="ECO:0000313" key="5">
    <source>
        <dbReference type="EMBL" id="KAF2288005.1"/>
    </source>
</evidence>
<sequence>MRRILREGHRRSPRISALDARKAQPSRSPVARTRCSTITVTSTSTSLHVEREQKKRRCWGNGEGPSSRTKATKKRKLRPLQDVAASPPSAQQDHKSSDEQNGGQTSHEDLLRNNDQLILQCKGSIKNGGQVTKPGQSLSAPFVLRMPKKRILELILDILQRWRDTYEIFAEPVDPNEVEDYYEIIKEPMDFGTMRAKLHEGMYNSLEQFEHDVFLIPRNAMHFNSSGTIFFRQARAIDELAKKVFHVLKTDPENFELEFSGTRRRASRRPKSEAKSSTYSSASQLAANSRSNSVALSVSGKPMFSSANSTLNLRTAVQVIPLCSAGGITAQSDTRGVEVPFGFGVGRRSSSSEADRRSTYKPWLSIHNENDSIISTIYSNSKMLMHVNQQDIGYQKSLMLFVKDLGPTAQMIAQRKLSGWSTEANNYPYSASNWPQAPNCKNYVTTSFDKCDADKGESAYSCDKIGSSGASMEVASQGNGWIAFGAIRLEALSSNDTNVVGISKDDNFQQNQNGRIQMGLHSSIIDARDLNFSDTGLNNKDLKSTKLKLEKSKMDNKSPLLGSAFKDPQSNVLECRLSDSYRFSSSSWPLNMASRTSGFGQTLSFMNNTTPQYMIGNGQPVVAQGAIHELGSSTETHWTLKSSQNSTPVSQFTFDLPFLRTRLDQMNPLGQKRYLQESSGGQGAFLNRMSETYHDNPPHSSLDTQLNSLALQLRRQGITRASTFKEEIYRKPEDDINNNDVKRSNMLKSSQTFNSSSSLAAQAIRASAAHRESSLSSAYAGDSFPQRSKVFDAYEDSSARSDSKGFWGVLARKTKSILEEDNMSSQLETPERSRFQMSDTSVGGQSRKSNLTPEGVGKMDNPRLRKGLDKITSSLNHIGDTFEKSFEEGRTIVENKTADIIQETCKLQIMRKGSSPEAQNQEPKNQLNRETQLKASRDIRLQLETLLAEKARLAHENSIFARENRFLREIVEYHQLTMQDVVYLDEGSEEVTEVYPITNMLSISPPSPSEITASGRPPATEEIFPCPTYHKKRRRLQEMMPHQVQLRLYLRKKTQKRRRFQEMMPHQVQLLLYLRTMLKHKQNHPPFCYPIELDFPGSDNNLFTKILCEISSVLPSVPHFTNALCYAVNRYEISKSTFLSEDTDFVITLRKMMPLQCP</sequence>
<keyword evidence="1 2" id="KW-0103">Bromodomain</keyword>
<dbReference type="PANTHER" id="PTHR31016">
    <property type="entry name" value="OS04G0228100 PROTEIN"/>
    <property type="match status" value="1"/>
</dbReference>
<feature type="region of interest" description="Disordered" evidence="3">
    <location>
        <begin position="260"/>
        <end position="284"/>
    </location>
</feature>
<dbReference type="Proteomes" id="UP000467840">
    <property type="component" value="Chromosome 8"/>
</dbReference>
<name>A0A6A6KI69_HEVBR</name>
<reference evidence="5 6" key="1">
    <citation type="journal article" date="2020" name="Mol. Plant">
        <title>The Chromosome-Based Rubber Tree Genome Provides New Insights into Spurge Genome Evolution and Rubber Biosynthesis.</title>
        <authorList>
            <person name="Liu J."/>
            <person name="Shi C."/>
            <person name="Shi C.C."/>
            <person name="Li W."/>
            <person name="Zhang Q.J."/>
            <person name="Zhang Y."/>
            <person name="Li K."/>
            <person name="Lu H.F."/>
            <person name="Shi C."/>
            <person name="Zhu S.T."/>
            <person name="Xiao Z.Y."/>
            <person name="Nan H."/>
            <person name="Yue Y."/>
            <person name="Zhu X.G."/>
            <person name="Wu Y."/>
            <person name="Hong X.N."/>
            <person name="Fan G.Y."/>
            <person name="Tong Y."/>
            <person name="Zhang D."/>
            <person name="Mao C.L."/>
            <person name="Liu Y.L."/>
            <person name="Hao S.J."/>
            <person name="Liu W.Q."/>
            <person name="Lv M.Q."/>
            <person name="Zhang H.B."/>
            <person name="Liu Y."/>
            <person name="Hu-Tang G.R."/>
            <person name="Wang J.P."/>
            <person name="Wang J.H."/>
            <person name="Sun Y.H."/>
            <person name="Ni S.B."/>
            <person name="Chen W.B."/>
            <person name="Zhang X.C."/>
            <person name="Jiao Y.N."/>
            <person name="Eichler E.E."/>
            <person name="Li G.H."/>
            <person name="Liu X."/>
            <person name="Gao L.Z."/>
        </authorList>
    </citation>
    <scope>NUCLEOTIDE SEQUENCE [LARGE SCALE GENOMIC DNA]</scope>
    <source>
        <strain evidence="6">cv. GT1</strain>
        <tissue evidence="5">Leaf</tissue>
    </source>
</reference>
<evidence type="ECO:0000256" key="2">
    <source>
        <dbReference type="PROSITE-ProRule" id="PRU00035"/>
    </source>
</evidence>
<gene>
    <name evidence="5" type="ORF">GH714_003848</name>
</gene>
<feature type="compositionally biased region" description="Low complexity" evidence="3">
    <location>
        <begin position="275"/>
        <end position="284"/>
    </location>
</feature>
<evidence type="ECO:0000259" key="4">
    <source>
        <dbReference type="PROSITE" id="PS50014"/>
    </source>
</evidence>
<organism evidence="5 6">
    <name type="scientific">Hevea brasiliensis</name>
    <name type="common">Para rubber tree</name>
    <name type="synonym">Siphonia brasiliensis</name>
    <dbReference type="NCBI Taxonomy" id="3981"/>
    <lineage>
        <taxon>Eukaryota</taxon>
        <taxon>Viridiplantae</taxon>
        <taxon>Streptophyta</taxon>
        <taxon>Embryophyta</taxon>
        <taxon>Tracheophyta</taxon>
        <taxon>Spermatophyta</taxon>
        <taxon>Magnoliopsida</taxon>
        <taxon>eudicotyledons</taxon>
        <taxon>Gunneridae</taxon>
        <taxon>Pentapetalae</taxon>
        <taxon>rosids</taxon>
        <taxon>fabids</taxon>
        <taxon>Malpighiales</taxon>
        <taxon>Euphorbiaceae</taxon>
        <taxon>Crotonoideae</taxon>
        <taxon>Micrandreae</taxon>
        <taxon>Hevea</taxon>
    </lineage>
</organism>
<dbReference type="Gene3D" id="1.20.920.10">
    <property type="entry name" value="Bromodomain-like"/>
    <property type="match status" value="1"/>
</dbReference>